<keyword evidence="2" id="KW-0813">Transport</keyword>
<keyword evidence="4 9" id="KW-0762">Sugar transport</keyword>
<dbReference type="PANTHER" id="PTHR33799:SF1">
    <property type="entry name" value="PTS SYSTEM MANNOSE-SPECIFIC EIIAB COMPONENT-RELATED"/>
    <property type="match status" value="1"/>
</dbReference>
<dbReference type="InterPro" id="IPR036662">
    <property type="entry name" value="PTS_EIIA_man-typ_sf"/>
</dbReference>
<protein>
    <submittedName>
        <fullName evidence="9">PTS sugar transporter subunit IIA</fullName>
    </submittedName>
</protein>
<evidence type="ECO:0000256" key="6">
    <source>
        <dbReference type="ARBA" id="ARBA00022683"/>
    </source>
</evidence>
<dbReference type="Gene3D" id="3.40.50.510">
    <property type="entry name" value="Phosphotransferase system, mannose-type IIA component"/>
    <property type="match status" value="1"/>
</dbReference>
<dbReference type="RefSeq" id="WP_386024988.1">
    <property type="nucleotide sequence ID" value="NZ_JBHUHX010000015.1"/>
</dbReference>
<dbReference type="InterPro" id="IPR033887">
    <property type="entry name" value="PTS_IIA_man"/>
</dbReference>
<keyword evidence="3" id="KW-0963">Cytoplasm</keyword>
<evidence type="ECO:0000313" key="10">
    <source>
        <dbReference type="Proteomes" id="UP001597337"/>
    </source>
</evidence>
<evidence type="ECO:0000259" key="8">
    <source>
        <dbReference type="PROSITE" id="PS51096"/>
    </source>
</evidence>
<proteinExistence type="predicted"/>
<dbReference type="CDD" id="cd00006">
    <property type="entry name" value="PTS_IIA_man"/>
    <property type="match status" value="1"/>
</dbReference>
<dbReference type="InterPro" id="IPR004701">
    <property type="entry name" value="PTS_EIIA_man-typ"/>
</dbReference>
<dbReference type="SUPFAM" id="SSF53062">
    <property type="entry name" value="PTS system fructose IIA component-like"/>
    <property type="match status" value="1"/>
</dbReference>
<feature type="domain" description="PTS EIIA type-4" evidence="8">
    <location>
        <begin position="2"/>
        <end position="125"/>
    </location>
</feature>
<dbReference type="Pfam" id="PF03610">
    <property type="entry name" value="EIIA-man"/>
    <property type="match status" value="1"/>
</dbReference>
<comment type="subcellular location">
    <subcellularLocation>
        <location evidence="1">Cytoplasm</location>
    </subcellularLocation>
</comment>
<dbReference type="PROSITE" id="PS51096">
    <property type="entry name" value="PTS_EIIA_TYPE_4"/>
    <property type="match status" value="1"/>
</dbReference>
<comment type="caution">
    <text evidence="9">The sequence shown here is derived from an EMBL/GenBank/DDBJ whole genome shotgun (WGS) entry which is preliminary data.</text>
</comment>
<accession>A0ABW4Y9A0</accession>
<dbReference type="EMBL" id="JBHUHX010000015">
    <property type="protein sequence ID" value="MFD2111518.1"/>
    <property type="molecule type" value="Genomic_DNA"/>
</dbReference>
<evidence type="ECO:0000256" key="3">
    <source>
        <dbReference type="ARBA" id="ARBA00022490"/>
    </source>
</evidence>
<reference evidence="10" key="1">
    <citation type="journal article" date="2019" name="Int. J. Syst. Evol. Microbiol.">
        <title>The Global Catalogue of Microorganisms (GCM) 10K type strain sequencing project: providing services to taxonomists for standard genome sequencing and annotation.</title>
        <authorList>
            <consortium name="The Broad Institute Genomics Platform"/>
            <consortium name="The Broad Institute Genome Sequencing Center for Infectious Disease"/>
            <person name="Wu L."/>
            <person name="Ma J."/>
        </authorList>
    </citation>
    <scope>NUCLEOTIDE SEQUENCE [LARGE SCALE GENOMIC DNA]</scope>
    <source>
        <strain evidence="10">KACC 12597</strain>
    </source>
</reference>
<evidence type="ECO:0000256" key="5">
    <source>
        <dbReference type="ARBA" id="ARBA00022679"/>
    </source>
</evidence>
<dbReference type="PANTHER" id="PTHR33799">
    <property type="entry name" value="PTS PERMEASE-RELATED-RELATED"/>
    <property type="match status" value="1"/>
</dbReference>
<gene>
    <name evidence="9" type="ORF">ACFSJC_06670</name>
</gene>
<keyword evidence="7" id="KW-0418">Kinase</keyword>
<organism evidence="9 10">
    <name type="scientific">Thiorhodococcus fuscus</name>
    <dbReference type="NCBI Taxonomy" id="527200"/>
    <lineage>
        <taxon>Bacteria</taxon>
        <taxon>Pseudomonadati</taxon>
        <taxon>Pseudomonadota</taxon>
        <taxon>Gammaproteobacteria</taxon>
        <taxon>Chromatiales</taxon>
        <taxon>Chromatiaceae</taxon>
        <taxon>Thiorhodococcus</taxon>
    </lineage>
</organism>
<keyword evidence="10" id="KW-1185">Reference proteome</keyword>
<sequence length="131" mass="14123">MSVGVLLITHSPLARDLLRIAGEILGTVPAGVEGVEVVNDTPREDLIEECLHSLDRLDEGDGVLILSDLFGSTPCNVANRLLELRTNVQVLTGVNLPMLLRTLNYATLDLDAVAEKALQGGRDGVQRCKHD</sequence>
<dbReference type="Proteomes" id="UP001597337">
    <property type="component" value="Unassembled WGS sequence"/>
</dbReference>
<evidence type="ECO:0000256" key="7">
    <source>
        <dbReference type="ARBA" id="ARBA00022777"/>
    </source>
</evidence>
<evidence type="ECO:0000256" key="2">
    <source>
        <dbReference type="ARBA" id="ARBA00022448"/>
    </source>
</evidence>
<evidence type="ECO:0000256" key="4">
    <source>
        <dbReference type="ARBA" id="ARBA00022597"/>
    </source>
</evidence>
<evidence type="ECO:0000313" key="9">
    <source>
        <dbReference type="EMBL" id="MFD2111518.1"/>
    </source>
</evidence>
<dbReference type="InterPro" id="IPR051471">
    <property type="entry name" value="Bacterial_PTS_sugar_comp"/>
</dbReference>
<name>A0ABW4Y9A0_9GAMM</name>
<keyword evidence="5" id="KW-0808">Transferase</keyword>
<keyword evidence="6" id="KW-0598">Phosphotransferase system</keyword>
<evidence type="ECO:0000256" key="1">
    <source>
        <dbReference type="ARBA" id="ARBA00004496"/>
    </source>
</evidence>